<dbReference type="Gene3D" id="1.10.260.40">
    <property type="entry name" value="lambda repressor-like DNA-binding domains"/>
    <property type="match status" value="1"/>
</dbReference>
<dbReference type="InterPro" id="IPR015927">
    <property type="entry name" value="Peptidase_S24_S26A/B/C"/>
</dbReference>
<dbReference type="PANTHER" id="PTHR40661">
    <property type="match status" value="1"/>
</dbReference>
<reference evidence="5 6" key="1">
    <citation type="journal article" date="2014" name="Int. J. Syst. Evol. Microbiol.">
        <title>Phylogenomics and the dynamic genome evolution of the genus Streptococcus.</title>
        <authorList>
            <consortium name="The Broad Institute Genome Sequencing Platform"/>
            <person name="Richards V.P."/>
            <person name="Palmer S.R."/>
            <person name="Pavinski Bitar P.D."/>
            <person name="Qin X."/>
            <person name="Weinstock G.M."/>
            <person name="Highlander S.K."/>
            <person name="Town C.D."/>
            <person name="Burne R.A."/>
            <person name="Stanhope M.J."/>
        </authorList>
    </citation>
    <scope>NUCLEOTIDE SEQUENCE [LARGE SCALE GENOMIC DNA]</scope>
    <source>
        <strain evidence="5 6">CECT 5772</strain>
    </source>
</reference>
<dbReference type="SUPFAM" id="SSF47413">
    <property type="entry name" value="lambda repressor-like DNA-binding domains"/>
    <property type="match status" value="1"/>
</dbReference>
<name>A0A922NXL2_9STRE</name>
<keyword evidence="2" id="KW-0238">DNA-binding</keyword>
<dbReference type="EMBL" id="AWEX01000006">
    <property type="protein sequence ID" value="KED05325.1"/>
    <property type="molecule type" value="Genomic_DNA"/>
</dbReference>
<sequence>MDIGAKLKQRRLEVNVSVEELAKKLGVSKTTIYRYEKGEILKVPTEVLEKISKILNTNPAYFMGWSDTPTPVQTQTLQEIIVTSKQLEQPRQEKVLDFAKEQLGEQKHEQNNLFEVTGISYAAAASGLGRGFDVDDYDTYTVYTDEEPPRYDYAIGVRGDSMLPTYEAGDMLYLVDKGMSNYSGQLCVIAYNGQTYFKKVYTEANGLRLVSLNKKYDDIFIDYPPAEDTYIKIFDVIGSFVPVEM</sequence>
<accession>A0A922NXL2</accession>
<dbReference type="Gene3D" id="2.10.109.10">
    <property type="entry name" value="Umud Fragment, subunit A"/>
    <property type="match status" value="1"/>
</dbReference>
<evidence type="ECO:0000313" key="6">
    <source>
        <dbReference type="Proteomes" id="UP000028704"/>
    </source>
</evidence>
<dbReference type="Pfam" id="PF01381">
    <property type="entry name" value="HTH_3"/>
    <property type="match status" value="1"/>
</dbReference>
<keyword evidence="1" id="KW-0805">Transcription regulation</keyword>
<proteinExistence type="predicted"/>
<dbReference type="SUPFAM" id="SSF51306">
    <property type="entry name" value="LexA/Signal peptidase"/>
    <property type="match status" value="1"/>
</dbReference>
<dbReference type="InterPro" id="IPR039418">
    <property type="entry name" value="LexA-like"/>
</dbReference>
<dbReference type="SMART" id="SM00530">
    <property type="entry name" value="HTH_XRE"/>
    <property type="match status" value="1"/>
</dbReference>
<dbReference type="InterPro" id="IPR010982">
    <property type="entry name" value="Lambda_DNA-bd_dom_sf"/>
</dbReference>
<dbReference type="CDD" id="cd00093">
    <property type="entry name" value="HTH_XRE"/>
    <property type="match status" value="1"/>
</dbReference>
<dbReference type="InterPro" id="IPR036286">
    <property type="entry name" value="LexA/Signal_pep-like_sf"/>
</dbReference>
<evidence type="ECO:0000256" key="2">
    <source>
        <dbReference type="ARBA" id="ARBA00023125"/>
    </source>
</evidence>
<evidence type="ECO:0000259" key="4">
    <source>
        <dbReference type="PROSITE" id="PS50943"/>
    </source>
</evidence>
<protein>
    <submittedName>
        <fullName evidence="5">Phage transcriptional repressor</fullName>
    </submittedName>
</protein>
<dbReference type="CDD" id="cd06529">
    <property type="entry name" value="S24_LexA-like"/>
    <property type="match status" value="1"/>
</dbReference>
<organism evidence="5 6">
    <name type="scientific">Streptococcus equi subsp. ruminatorum CECT 5772</name>
    <dbReference type="NCBI Taxonomy" id="1051981"/>
    <lineage>
        <taxon>Bacteria</taxon>
        <taxon>Bacillati</taxon>
        <taxon>Bacillota</taxon>
        <taxon>Bacilli</taxon>
        <taxon>Lactobacillales</taxon>
        <taxon>Streptococcaceae</taxon>
        <taxon>Streptococcus</taxon>
    </lineage>
</organism>
<dbReference type="PANTHER" id="PTHR40661:SF1">
    <property type="entry name" value="HTH CRO_C1-TYPE DOMAIN-CONTAINING PROTEIN"/>
    <property type="match status" value="1"/>
</dbReference>
<evidence type="ECO:0000256" key="3">
    <source>
        <dbReference type="ARBA" id="ARBA00023163"/>
    </source>
</evidence>
<comment type="caution">
    <text evidence="5">The sequence shown here is derived from an EMBL/GenBank/DDBJ whole genome shotgun (WGS) entry which is preliminary data.</text>
</comment>
<dbReference type="RefSeq" id="WP_037578544.1">
    <property type="nucleotide sequence ID" value="NZ_AWEX01000006.1"/>
</dbReference>
<dbReference type="GO" id="GO:0003677">
    <property type="term" value="F:DNA binding"/>
    <property type="evidence" value="ECO:0007669"/>
    <property type="project" value="UniProtKB-KW"/>
</dbReference>
<dbReference type="InterPro" id="IPR001387">
    <property type="entry name" value="Cro/C1-type_HTH"/>
</dbReference>
<dbReference type="PROSITE" id="PS50943">
    <property type="entry name" value="HTH_CROC1"/>
    <property type="match status" value="1"/>
</dbReference>
<evidence type="ECO:0000256" key="1">
    <source>
        <dbReference type="ARBA" id="ARBA00023015"/>
    </source>
</evidence>
<dbReference type="Pfam" id="PF00717">
    <property type="entry name" value="Peptidase_S24"/>
    <property type="match status" value="1"/>
</dbReference>
<gene>
    <name evidence="5" type="ORF">CECT5772_00781</name>
</gene>
<evidence type="ECO:0000313" key="5">
    <source>
        <dbReference type="EMBL" id="KED05325.1"/>
    </source>
</evidence>
<dbReference type="Proteomes" id="UP000028704">
    <property type="component" value="Unassembled WGS sequence"/>
</dbReference>
<dbReference type="AlphaFoldDB" id="A0A922NXL2"/>
<keyword evidence="3" id="KW-0804">Transcription</keyword>
<feature type="domain" description="HTH cro/C1-type" evidence="4">
    <location>
        <begin position="7"/>
        <end position="62"/>
    </location>
</feature>